<accession>A0A2R8AB46</accession>
<feature type="chain" id="PRO_5015362468" description="N-acetylmuramoyl-L-alanine amidase" evidence="4">
    <location>
        <begin position="23"/>
        <end position="379"/>
    </location>
</feature>
<evidence type="ECO:0000313" key="7">
    <source>
        <dbReference type="Proteomes" id="UP000244932"/>
    </source>
</evidence>
<dbReference type="GO" id="GO:0009253">
    <property type="term" value="P:peptidoglycan catabolic process"/>
    <property type="evidence" value="ECO:0007669"/>
    <property type="project" value="InterPro"/>
</dbReference>
<organism evidence="6 7">
    <name type="scientific">Pontivivens insulae</name>
    <dbReference type="NCBI Taxonomy" id="1639689"/>
    <lineage>
        <taxon>Bacteria</taxon>
        <taxon>Pseudomonadati</taxon>
        <taxon>Pseudomonadota</taxon>
        <taxon>Alphaproteobacteria</taxon>
        <taxon>Rhodobacterales</taxon>
        <taxon>Paracoccaceae</taxon>
        <taxon>Pontivivens</taxon>
    </lineage>
</organism>
<proteinExistence type="predicted"/>
<comment type="catalytic activity">
    <reaction evidence="1">
        <text>Hydrolyzes the link between N-acetylmuramoyl residues and L-amino acid residues in certain cell-wall glycopeptides.</text>
        <dbReference type="EC" id="3.5.1.28"/>
    </reaction>
</comment>
<evidence type="ECO:0000313" key="6">
    <source>
        <dbReference type="EMBL" id="SPF29453.1"/>
    </source>
</evidence>
<gene>
    <name evidence="6" type="primary">amiC_2</name>
    <name evidence="6" type="ORF">POI8812_01763</name>
</gene>
<dbReference type="Pfam" id="PF01520">
    <property type="entry name" value="Amidase_3"/>
    <property type="match status" value="1"/>
</dbReference>
<protein>
    <recommendedName>
        <fullName evidence="2">N-acetylmuramoyl-L-alanine amidase</fullName>
        <ecNumber evidence="2">3.5.1.28</ecNumber>
    </recommendedName>
</protein>
<name>A0A2R8AB46_9RHOB</name>
<keyword evidence="7" id="KW-1185">Reference proteome</keyword>
<dbReference type="EMBL" id="OMKW01000002">
    <property type="protein sequence ID" value="SPF29453.1"/>
    <property type="molecule type" value="Genomic_DNA"/>
</dbReference>
<dbReference type="InterPro" id="IPR002508">
    <property type="entry name" value="MurNAc-LAA_cat"/>
</dbReference>
<feature type="signal peptide" evidence="4">
    <location>
        <begin position="1"/>
        <end position="22"/>
    </location>
</feature>
<keyword evidence="4" id="KW-0732">Signal</keyword>
<dbReference type="RefSeq" id="WP_162845011.1">
    <property type="nucleotide sequence ID" value="NZ_OMKW01000002.1"/>
</dbReference>
<dbReference type="SUPFAM" id="SSF53187">
    <property type="entry name" value="Zn-dependent exopeptidases"/>
    <property type="match status" value="1"/>
</dbReference>
<evidence type="ECO:0000256" key="1">
    <source>
        <dbReference type="ARBA" id="ARBA00001561"/>
    </source>
</evidence>
<dbReference type="PANTHER" id="PTHR30404">
    <property type="entry name" value="N-ACETYLMURAMOYL-L-ALANINE AMIDASE"/>
    <property type="match status" value="1"/>
</dbReference>
<reference evidence="6 7" key="1">
    <citation type="submission" date="2018-03" db="EMBL/GenBank/DDBJ databases">
        <authorList>
            <person name="Keele B.F."/>
        </authorList>
    </citation>
    <scope>NUCLEOTIDE SEQUENCE [LARGE SCALE GENOMIC DNA]</scope>
    <source>
        <strain evidence="6 7">CeCT 8812</strain>
    </source>
</reference>
<dbReference type="PANTHER" id="PTHR30404:SF0">
    <property type="entry name" value="N-ACETYLMURAMOYL-L-ALANINE AMIDASE AMIC"/>
    <property type="match status" value="1"/>
</dbReference>
<evidence type="ECO:0000256" key="3">
    <source>
        <dbReference type="ARBA" id="ARBA00022801"/>
    </source>
</evidence>
<feature type="domain" description="MurNAc-LAA" evidence="5">
    <location>
        <begin position="208"/>
        <end position="363"/>
    </location>
</feature>
<evidence type="ECO:0000256" key="4">
    <source>
        <dbReference type="SAM" id="SignalP"/>
    </source>
</evidence>
<dbReference type="AlphaFoldDB" id="A0A2R8AB46"/>
<dbReference type="GO" id="GO:0030288">
    <property type="term" value="C:outer membrane-bounded periplasmic space"/>
    <property type="evidence" value="ECO:0007669"/>
    <property type="project" value="TreeGrafter"/>
</dbReference>
<evidence type="ECO:0000259" key="5">
    <source>
        <dbReference type="SMART" id="SM00646"/>
    </source>
</evidence>
<dbReference type="SMART" id="SM00646">
    <property type="entry name" value="Ami_3"/>
    <property type="match status" value="1"/>
</dbReference>
<dbReference type="InterPro" id="IPR050695">
    <property type="entry name" value="N-acetylmuramoyl_amidase_3"/>
</dbReference>
<dbReference type="Proteomes" id="UP000244932">
    <property type="component" value="Unassembled WGS sequence"/>
</dbReference>
<dbReference type="EC" id="3.5.1.28" evidence="2"/>
<dbReference type="Gene3D" id="3.40.630.40">
    <property type="entry name" value="Zn-dependent exopeptidases"/>
    <property type="match status" value="1"/>
</dbReference>
<dbReference type="GO" id="GO:0008745">
    <property type="term" value="F:N-acetylmuramoyl-L-alanine amidase activity"/>
    <property type="evidence" value="ECO:0007669"/>
    <property type="project" value="UniProtKB-EC"/>
</dbReference>
<sequence length="379" mass="40221">MRAFHLAVPILTLFLAAFSARAEVLSVSASTSGWFSRETVVTIALVQAQAYRIGVQDTHGQLHVDLVDGSIAADPVIETDGVLGSVRMGRADLNTARITLGFQRQVTLESAGMEQTRNGALLTLIFSVGNARVTPVRPDLPEDPDRPIIVLDPGHGGIDPGAVRDGISEKDIALAFALELRTALEAGDAYTVVMTRETDLFLSLRERVRIARATEAAAFISLHANTVTRGNASGAAVYTLSAEASSAEAAALAALENRADSVGGEVLDAGDDDLALLLNDMTQRETNARSARFAEELVTGLRHSVGVIRSNPHRSAGFRVLKAPDIPSVLVELGFLSDRQDRANMISPAWRAEAIAGIIGALDQWSEQDRILAAGAASQ</sequence>
<keyword evidence="3 6" id="KW-0378">Hydrolase</keyword>
<dbReference type="CDD" id="cd02696">
    <property type="entry name" value="MurNAc-LAA"/>
    <property type="match status" value="1"/>
</dbReference>
<evidence type="ECO:0000256" key="2">
    <source>
        <dbReference type="ARBA" id="ARBA00011901"/>
    </source>
</evidence>